<organism evidence="2 3">
    <name type="scientific">Acanthosepion pharaonis</name>
    <name type="common">Pharaoh cuttlefish</name>
    <name type="synonym">Sepia pharaonis</name>
    <dbReference type="NCBI Taxonomy" id="158019"/>
    <lineage>
        <taxon>Eukaryota</taxon>
        <taxon>Metazoa</taxon>
        <taxon>Spiralia</taxon>
        <taxon>Lophotrochozoa</taxon>
        <taxon>Mollusca</taxon>
        <taxon>Cephalopoda</taxon>
        <taxon>Coleoidea</taxon>
        <taxon>Decapodiformes</taxon>
        <taxon>Sepiida</taxon>
        <taxon>Sepiina</taxon>
        <taxon>Sepiidae</taxon>
        <taxon>Acanthosepion</taxon>
    </lineage>
</organism>
<keyword evidence="1" id="KW-0472">Membrane</keyword>
<feature type="transmembrane region" description="Helical" evidence="1">
    <location>
        <begin position="146"/>
        <end position="165"/>
    </location>
</feature>
<reference evidence="2" key="1">
    <citation type="submission" date="2021-01" db="EMBL/GenBank/DDBJ databases">
        <authorList>
            <person name="Li R."/>
            <person name="Bekaert M."/>
        </authorList>
    </citation>
    <scope>NUCLEOTIDE SEQUENCE</scope>
    <source>
        <strain evidence="2">Farmed</strain>
    </source>
</reference>
<evidence type="ECO:0000256" key="1">
    <source>
        <dbReference type="SAM" id="Phobius"/>
    </source>
</evidence>
<feature type="transmembrane region" description="Helical" evidence="1">
    <location>
        <begin position="85"/>
        <end position="103"/>
    </location>
</feature>
<keyword evidence="1" id="KW-1133">Transmembrane helix</keyword>
<feature type="transmembrane region" description="Helical" evidence="1">
    <location>
        <begin position="206"/>
        <end position="228"/>
    </location>
</feature>
<feature type="transmembrane region" description="Helical" evidence="1">
    <location>
        <begin position="177"/>
        <end position="199"/>
    </location>
</feature>
<protein>
    <submittedName>
        <fullName evidence="2">Uncharacterized protein</fullName>
    </submittedName>
</protein>
<dbReference type="AlphaFoldDB" id="A0A812DD33"/>
<keyword evidence="3" id="KW-1185">Reference proteome</keyword>
<keyword evidence="1" id="KW-0812">Transmembrane</keyword>
<comment type="caution">
    <text evidence="2">The sequence shown here is derived from an EMBL/GenBank/DDBJ whole genome shotgun (WGS) entry which is preliminary data.</text>
</comment>
<sequence length="232" mass="27325">MFSATLSIVLFTPTTTHARTHNRFFQQSIILKFSLLHQKYFSYCRFLSFPDSFTFFSQFLFLIYFLFLVLLFCIFTDRPFYDLHVLYPTVYFPLSFFLSFFLISSDLTFLTHFLSQLITPFSTFSLFVLSFTVISRSPFLHFLLSIFHFFCNVLHIIFCAFSFLLSFVRSFSSFCSYYHLSILNSFSILLCLFFASTLLDIPYLSLLLVQSVFSPFISSFSFIFAFFLCSCS</sequence>
<dbReference type="EMBL" id="CAHIKZ030003174">
    <property type="protein sequence ID" value="CAE1297177.1"/>
    <property type="molecule type" value="Genomic_DNA"/>
</dbReference>
<feature type="transmembrane region" description="Helical" evidence="1">
    <location>
        <begin position="109"/>
        <end position="134"/>
    </location>
</feature>
<accession>A0A812DD33</accession>
<feature type="transmembrane region" description="Helical" evidence="1">
    <location>
        <begin position="55"/>
        <end position="73"/>
    </location>
</feature>
<name>A0A812DD33_ACAPH</name>
<evidence type="ECO:0000313" key="3">
    <source>
        <dbReference type="Proteomes" id="UP000597762"/>
    </source>
</evidence>
<proteinExistence type="predicted"/>
<gene>
    <name evidence="2" type="ORF">SPHA_51864</name>
</gene>
<evidence type="ECO:0000313" key="2">
    <source>
        <dbReference type="EMBL" id="CAE1297177.1"/>
    </source>
</evidence>
<dbReference type="Proteomes" id="UP000597762">
    <property type="component" value="Unassembled WGS sequence"/>
</dbReference>